<dbReference type="Gene3D" id="3.30.1910.20">
    <property type="entry name" value="asparaginyl-tRNA synthetase, N-terminal domain"/>
    <property type="match status" value="1"/>
</dbReference>
<dbReference type="InterPro" id="IPR012334">
    <property type="entry name" value="Pectin_lyas_fold"/>
</dbReference>
<gene>
    <name evidence="2" type="ORF">SAMN02910350_01902</name>
</gene>
<feature type="transmembrane region" description="Helical" evidence="1">
    <location>
        <begin position="12"/>
        <end position="30"/>
    </location>
</feature>
<reference evidence="2 3" key="1">
    <citation type="submission" date="2016-10" db="EMBL/GenBank/DDBJ databases">
        <authorList>
            <person name="de Groot N.N."/>
        </authorList>
    </citation>
    <scope>NUCLEOTIDE SEQUENCE [LARGE SCALE GENOMIC DNA]</scope>
    <source>
        <strain evidence="2 3">DSM 10317</strain>
    </source>
</reference>
<evidence type="ECO:0008006" key="4">
    <source>
        <dbReference type="Google" id="ProtNLM"/>
    </source>
</evidence>
<keyword evidence="1" id="KW-0812">Transmembrane</keyword>
<keyword evidence="1" id="KW-0472">Membrane</keyword>
<dbReference type="Gene3D" id="2.160.20.10">
    <property type="entry name" value="Single-stranded right-handed beta-helix, Pectin lyase-like"/>
    <property type="match status" value="1"/>
</dbReference>
<dbReference type="SUPFAM" id="SSF51126">
    <property type="entry name" value="Pectin lyase-like"/>
    <property type="match status" value="1"/>
</dbReference>
<dbReference type="SMART" id="SM00710">
    <property type="entry name" value="PbH1"/>
    <property type="match status" value="4"/>
</dbReference>
<dbReference type="AlphaFoldDB" id="A0A1G5RZZ3"/>
<evidence type="ECO:0000256" key="1">
    <source>
        <dbReference type="SAM" id="Phobius"/>
    </source>
</evidence>
<dbReference type="RefSeq" id="WP_090163047.1">
    <property type="nucleotide sequence ID" value="NZ_FMWK01000010.1"/>
</dbReference>
<dbReference type="Proteomes" id="UP000199428">
    <property type="component" value="Unassembled WGS sequence"/>
</dbReference>
<proteinExistence type="predicted"/>
<dbReference type="InterPro" id="IPR011050">
    <property type="entry name" value="Pectin_lyase_fold/virulence"/>
</dbReference>
<keyword evidence="1" id="KW-1133">Transmembrane helix</keyword>
<sequence length="778" mass="85457">MFITNDRRKINDVISVVLILVFAFLLFWASKNRTIYEVDPPLSAEPLFTTKWDYPTSTSTSATYTEFATRVNNVGQITYLEIYYVLSDDSTLTAHILDENLNIVISSDSIFTEAGSGTQGFTIPDYSYTEDNMYIALESDAQTLGLGTVQDVQAVSSCVTADNRVSGIQNAQRWSPSSALSKVKGSTQYGISLYIEAYGEAFPEEEDEPVEEDITLFKTKWADPSSTATNATYAGFATRVMNQGHINSVDIYYVLTEDCNLRAGILDTDLNKVVESSSVNTKAGVGYQHFVIPDYDYEYTEMYISLEADKKALGVGTIQDISAVSSCVTSDNTVTGKQNASKSSPDKELTKVNGSTKNGLSLYIVAYGYETTESLIEPDTEEIVEEEVVDESPRLKTLTKKTIARSVPRRAVYISTSGSDKTTSGSQSSPYKSLSYAIKQNGSNTAYYLRCGDTFTVRYGVVIANLNNVYISSYETGPQPVISGLISFAPSKSNGKVVGTLSEKNLGVLVLDGEDYWKRKTLNNDISDPNSYYLDTESKKVTVNTNASISSGGFAAPYCGMIIRGCNHLTVSDIELCYYGLHGMQVTSNSSDISINNCTVHHIGGATTDGVKLGNGIELWLTNLTDIYVENNYVYDCFDAGITGQISDNGTYTNKNIVFEGNLVINCRYNFEYFNSNSAATTCQMEVVNNELINSIDITEGYRERAGTAYGAFFCLWKSNGTKDSIVIEDNICEYSDASCVSFKESSNGKISLYNNSFSSYKQQVLNPKYLFGSGNNF</sequence>
<evidence type="ECO:0000313" key="2">
    <source>
        <dbReference type="EMBL" id="SCZ79694.1"/>
    </source>
</evidence>
<evidence type="ECO:0000313" key="3">
    <source>
        <dbReference type="Proteomes" id="UP000199428"/>
    </source>
</evidence>
<organism evidence="2 3">
    <name type="scientific">Pseudobutyrivibrio xylanivorans</name>
    <dbReference type="NCBI Taxonomy" id="185007"/>
    <lineage>
        <taxon>Bacteria</taxon>
        <taxon>Bacillati</taxon>
        <taxon>Bacillota</taxon>
        <taxon>Clostridia</taxon>
        <taxon>Lachnospirales</taxon>
        <taxon>Lachnospiraceae</taxon>
        <taxon>Pseudobutyrivibrio</taxon>
    </lineage>
</organism>
<accession>A0A1G5RZZ3</accession>
<dbReference type="InterPro" id="IPR006626">
    <property type="entry name" value="PbH1"/>
</dbReference>
<dbReference type="EMBL" id="FMWK01000010">
    <property type="protein sequence ID" value="SCZ79694.1"/>
    <property type="molecule type" value="Genomic_DNA"/>
</dbReference>
<name>A0A1G5RZZ3_PSEXY</name>
<protein>
    <recommendedName>
        <fullName evidence="4">Right-handed parallel beta-helix repeat-containing protein</fullName>
    </recommendedName>
</protein>